<dbReference type="Proteomes" id="UP000190102">
    <property type="component" value="Unassembled WGS sequence"/>
</dbReference>
<dbReference type="RefSeq" id="WP_078790017.1">
    <property type="nucleotide sequence ID" value="NZ_FUWR01000008.1"/>
</dbReference>
<accession>A0A1T4NSS6</accession>
<feature type="domain" description="Lcl C-terminal" evidence="2">
    <location>
        <begin position="79"/>
        <end position="199"/>
    </location>
</feature>
<protein>
    <recommendedName>
        <fullName evidence="2">Lcl C-terminal domain-containing protein</fullName>
    </recommendedName>
</protein>
<reference evidence="4" key="1">
    <citation type="submission" date="2017-02" db="EMBL/GenBank/DDBJ databases">
        <authorList>
            <person name="Varghese N."/>
            <person name="Submissions S."/>
        </authorList>
    </citation>
    <scope>NUCLEOTIDE SEQUENCE [LARGE SCALE GENOMIC DNA]</scope>
    <source>
        <strain evidence="4">ATCC BAA-34</strain>
    </source>
</reference>
<gene>
    <name evidence="3" type="ORF">SAMN02745119_01715</name>
</gene>
<keyword evidence="4" id="KW-1185">Reference proteome</keyword>
<dbReference type="STRING" id="115783.SAMN02745119_01715"/>
<proteinExistence type="predicted"/>
<evidence type="ECO:0000259" key="2">
    <source>
        <dbReference type="Pfam" id="PF07603"/>
    </source>
</evidence>
<dbReference type="AlphaFoldDB" id="A0A1T4NSS6"/>
<organism evidence="3 4">
    <name type="scientific">Trichlorobacter thiogenes</name>
    <dbReference type="NCBI Taxonomy" id="115783"/>
    <lineage>
        <taxon>Bacteria</taxon>
        <taxon>Pseudomonadati</taxon>
        <taxon>Thermodesulfobacteriota</taxon>
        <taxon>Desulfuromonadia</taxon>
        <taxon>Geobacterales</taxon>
        <taxon>Geobacteraceae</taxon>
        <taxon>Trichlorobacter</taxon>
    </lineage>
</organism>
<dbReference type="PANTHER" id="PTHR35812:SF1">
    <property type="entry name" value="LIPOPROTEIN"/>
    <property type="match status" value="1"/>
</dbReference>
<evidence type="ECO:0000313" key="4">
    <source>
        <dbReference type="Proteomes" id="UP000190102"/>
    </source>
</evidence>
<name>A0A1T4NSS6_9BACT</name>
<sequence length="580" mass="62187">MNLQQPGIILMLCCFCFVPFSSAATIQLPVTGQVICYNSSDAVIDCAETGQDGAVQAGVAWPVPRFTDNSIANPENLSVTDNLTGLIWAQNGKLAGDTVTWQAALTYIKTLNTNLYLGHNDWRLPNRNELESLVNKQVTDQNVWLNSQGFKNIQSNHYWTSSSDLDSTYAGGLAWEVYMWQGYVTRDDKTHYHYFLPVRSDGAGTVSLPVTGQTLCYGDSGAERSCTGTGEDAETQIGLAWPSPRFTDNSSVTPTDLSMTDNLTGLIWTKSGNPAGVTKTWLEALDYIKTLNTDGYLGHTDWRLPNRNELQSLINVQYESQAGWLQMQGFNNVAENEYWSSSTGVQTNNNYVLAWEVDMRYGLVFGSTKSHLFRVWPVRSAQVIPMSQLSVTVANSGVGSGGTVTSNPQGTNPAGISCTSGPCTTSFPATTNVTLTQAANAASVFGGWGGACSGSGACGFGMAADKTVTASFVLAPVAKNQTRTLFYTSLATAVSVGEAQEQNEIRLLGIQLDGAVTLNQSLTLKGGWYGTYQTTSGLPTVLNGNLTVQGGDSSLEKTDVKGVLTIQGGSLRVNNVTVLP</sequence>
<feature type="domain" description="Lcl C-terminal" evidence="2">
    <location>
        <begin position="259"/>
        <end position="379"/>
    </location>
</feature>
<dbReference type="EMBL" id="FUWR01000008">
    <property type="protein sequence ID" value="SJZ82254.1"/>
    <property type="molecule type" value="Genomic_DNA"/>
</dbReference>
<feature type="chain" id="PRO_5010555700" description="Lcl C-terminal domain-containing protein" evidence="1">
    <location>
        <begin position="24"/>
        <end position="580"/>
    </location>
</feature>
<dbReference type="InterPro" id="IPR011460">
    <property type="entry name" value="Lcl_C"/>
</dbReference>
<dbReference type="Pfam" id="PF07603">
    <property type="entry name" value="Lcl_C"/>
    <property type="match status" value="2"/>
</dbReference>
<dbReference type="OrthoDB" id="9793251at2"/>
<evidence type="ECO:0000313" key="3">
    <source>
        <dbReference type="EMBL" id="SJZ82254.1"/>
    </source>
</evidence>
<feature type="signal peptide" evidence="1">
    <location>
        <begin position="1"/>
        <end position="23"/>
    </location>
</feature>
<keyword evidence="1" id="KW-0732">Signal</keyword>
<dbReference type="PANTHER" id="PTHR35812">
    <property type="entry name" value="LIPOPROTEIN"/>
    <property type="match status" value="1"/>
</dbReference>
<evidence type="ECO:0000256" key="1">
    <source>
        <dbReference type="SAM" id="SignalP"/>
    </source>
</evidence>